<dbReference type="RefSeq" id="WP_106511838.1">
    <property type="nucleotide sequence ID" value="NZ_PXYI01000002.1"/>
</dbReference>
<sequence>MVGERAGIVTGATSRLLLLSFIVLIAFANAILSAGLPLRSGSISVILFLTQDQPLLPLVLIFFLIRFREQGDTPSLWPATSGTRHGTPLLLGGTLLAILFCRLAGAFILHDHDLSRDEQMATFDAAIFASGRLFWPIEQGWRPFADALNTMFIQPIGRHEAWVSAYLPVNAALRGLAGLIGGERWVSPLLVGIGIPCLWGIARQIAPDRPSVARVSVALYVGSSQILIAGTTTYAMSAHLGFNLLWLWLFLKGRRRYDLLALGVGFLATGLHQPLFHPMFVAPFLLLLIEQRAWPRLALFILVYGIIGLFWLAWPNWISSHAAVPLAAGATPAGIGYLSRLQASIAPFGYSSLWLMAVNLLRLAAWQHLLLLPLAAVAIRALWRHDPLVRALALTLLLPILVMTVLLPYQGHGWGYRYLHGVLGSFCLLGGLGWAVLEKNKMAPGRAFRWATALSLLVMLPVHLWMANRLVAPMQALDRRIAETDADFVIVDSSATSFAADLVINRPDLSNRPLRMTGWSLGAADMASLCRRGTISFVDGPDLAPIARSVREPVRTGPTPDQIELHAAARAAGCVQRPFSPTGE</sequence>
<evidence type="ECO:0000313" key="2">
    <source>
        <dbReference type="EMBL" id="PSJ41674.1"/>
    </source>
</evidence>
<feature type="transmembrane region" description="Helical" evidence="1">
    <location>
        <begin position="321"/>
        <end position="340"/>
    </location>
</feature>
<keyword evidence="1" id="KW-0812">Transmembrane</keyword>
<comment type="caution">
    <text evidence="2">The sequence shown here is derived from an EMBL/GenBank/DDBJ whole genome shotgun (WGS) entry which is preliminary data.</text>
</comment>
<keyword evidence="1" id="KW-0472">Membrane</keyword>
<protein>
    <recommendedName>
        <fullName evidence="4">Glycosyltransferase RgtA/B/C/D-like domain-containing protein</fullName>
    </recommendedName>
</protein>
<gene>
    <name evidence="2" type="ORF">C7I55_05075</name>
</gene>
<evidence type="ECO:0008006" key="4">
    <source>
        <dbReference type="Google" id="ProtNLM"/>
    </source>
</evidence>
<feature type="transmembrane region" description="Helical" evidence="1">
    <location>
        <begin position="360"/>
        <end position="379"/>
    </location>
</feature>
<feature type="transmembrane region" description="Helical" evidence="1">
    <location>
        <begin position="226"/>
        <end position="250"/>
    </location>
</feature>
<feature type="transmembrane region" description="Helical" evidence="1">
    <location>
        <begin position="16"/>
        <end position="38"/>
    </location>
</feature>
<evidence type="ECO:0000256" key="1">
    <source>
        <dbReference type="SAM" id="Phobius"/>
    </source>
</evidence>
<name>A0A2P7QUQ9_9SPHN</name>
<feature type="transmembrane region" description="Helical" evidence="1">
    <location>
        <begin position="87"/>
        <end position="109"/>
    </location>
</feature>
<feature type="transmembrane region" description="Helical" evidence="1">
    <location>
        <begin position="391"/>
        <end position="409"/>
    </location>
</feature>
<organism evidence="2 3">
    <name type="scientific">Allosphingosinicella deserti</name>
    <dbReference type="NCBI Taxonomy" id="2116704"/>
    <lineage>
        <taxon>Bacteria</taxon>
        <taxon>Pseudomonadati</taxon>
        <taxon>Pseudomonadota</taxon>
        <taxon>Alphaproteobacteria</taxon>
        <taxon>Sphingomonadales</taxon>
        <taxon>Sphingomonadaceae</taxon>
        <taxon>Allosphingosinicella</taxon>
    </lineage>
</organism>
<evidence type="ECO:0000313" key="3">
    <source>
        <dbReference type="Proteomes" id="UP000241167"/>
    </source>
</evidence>
<dbReference type="EMBL" id="PXYI01000002">
    <property type="protein sequence ID" value="PSJ41674.1"/>
    <property type="molecule type" value="Genomic_DNA"/>
</dbReference>
<feature type="transmembrane region" description="Helical" evidence="1">
    <location>
        <begin position="415"/>
        <end position="435"/>
    </location>
</feature>
<feature type="transmembrane region" description="Helical" evidence="1">
    <location>
        <begin position="257"/>
        <end position="276"/>
    </location>
</feature>
<reference evidence="2 3" key="1">
    <citation type="submission" date="2018-03" db="EMBL/GenBank/DDBJ databases">
        <title>The draft genome of Sphingosinicella sp. GL-C-18.</title>
        <authorList>
            <person name="Liu L."/>
            <person name="Li L."/>
            <person name="Liang L."/>
            <person name="Zhang X."/>
            <person name="Wang T."/>
        </authorList>
    </citation>
    <scope>NUCLEOTIDE SEQUENCE [LARGE SCALE GENOMIC DNA]</scope>
    <source>
        <strain evidence="2 3">GL-C-18</strain>
    </source>
</reference>
<dbReference type="AlphaFoldDB" id="A0A2P7QUQ9"/>
<feature type="transmembrane region" description="Helical" evidence="1">
    <location>
        <begin position="45"/>
        <end position="67"/>
    </location>
</feature>
<dbReference type="OrthoDB" id="7888991at2"/>
<keyword evidence="3" id="KW-1185">Reference proteome</keyword>
<feature type="transmembrane region" description="Helical" evidence="1">
    <location>
        <begin position="447"/>
        <end position="466"/>
    </location>
</feature>
<proteinExistence type="predicted"/>
<dbReference type="Proteomes" id="UP000241167">
    <property type="component" value="Unassembled WGS sequence"/>
</dbReference>
<feature type="transmembrane region" description="Helical" evidence="1">
    <location>
        <begin position="296"/>
        <end position="314"/>
    </location>
</feature>
<accession>A0A2P7QUQ9</accession>
<keyword evidence="1" id="KW-1133">Transmembrane helix</keyword>